<reference evidence="2 3" key="1">
    <citation type="submission" date="2021-07" db="EMBL/GenBank/DDBJ databases">
        <authorList>
            <person name="Palmer J.M."/>
        </authorList>
    </citation>
    <scope>NUCLEOTIDE SEQUENCE [LARGE SCALE GENOMIC DNA]</scope>
    <source>
        <strain evidence="2 3">AT_MEX2019</strain>
        <tissue evidence="2">Muscle</tissue>
    </source>
</reference>
<evidence type="ECO:0000313" key="3">
    <source>
        <dbReference type="Proteomes" id="UP001345963"/>
    </source>
</evidence>
<dbReference type="Proteomes" id="UP001345963">
    <property type="component" value="Unassembled WGS sequence"/>
</dbReference>
<keyword evidence="3" id="KW-1185">Reference proteome</keyword>
<proteinExistence type="predicted"/>
<evidence type="ECO:0008006" key="4">
    <source>
        <dbReference type="Google" id="ProtNLM"/>
    </source>
</evidence>
<sequence>MYESLPALCFIYNLFFPFLHILFAFFTVFLAPVINACSTCPSKSPLSSFCQRAVLSQSVRAEAESTAVVMTQSDHRCAVCILIGCAHDLSLHFCRVRNNRCIIVMGKICHLQVDTCTVGSN</sequence>
<feature type="transmembrane region" description="Helical" evidence="1">
    <location>
        <begin position="12"/>
        <end position="34"/>
    </location>
</feature>
<comment type="caution">
    <text evidence="2">The sequence shown here is derived from an EMBL/GenBank/DDBJ whole genome shotgun (WGS) entry which is preliminary data.</text>
</comment>
<accession>A0ABU7C7D6</accession>
<evidence type="ECO:0000313" key="2">
    <source>
        <dbReference type="EMBL" id="MED6258076.1"/>
    </source>
</evidence>
<keyword evidence="1" id="KW-1133">Transmembrane helix</keyword>
<dbReference type="EMBL" id="JAHUTI010079948">
    <property type="protein sequence ID" value="MED6258076.1"/>
    <property type="molecule type" value="Genomic_DNA"/>
</dbReference>
<evidence type="ECO:0000256" key="1">
    <source>
        <dbReference type="SAM" id="Phobius"/>
    </source>
</evidence>
<protein>
    <recommendedName>
        <fullName evidence="4">Secreted protein</fullName>
    </recommendedName>
</protein>
<gene>
    <name evidence="2" type="ORF">ATANTOWER_002645</name>
</gene>
<name>A0ABU7C7D6_9TELE</name>
<keyword evidence="1" id="KW-0472">Membrane</keyword>
<organism evidence="2 3">
    <name type="scientific">Ataeniobius toweri</name>
    <dbReference type="NCBI Taxonomy" id="208326"/>
    <lineage>
        <taxon>Eukaryota</taxon>
        <taxon>Metazoa</taxon>
        <taxon>Chordata</taxon>
        <taxon>Craniata</taxon>
        <taxon>Vertebrata</taxon>
        <taxon>Euteleostomi</taxon>
        <taxon>Actinopterygii</taxon>
        <taxon>Neopterygii</taxon>
        <taxon>Teleostei</taxon>
        <taxon>Neoteleostei</taxon>
        <taxon>Acanthomorphata</taxon>
        <taxon>Ovalentaria</taxon>
        <taxon>Atherinomorphae</taxon>
        <taxon>Cyprinodontiformes</taxon>
        <taxon>Goodeidae</taxon>
        <taxon>Ataeniobius</taxon>
    </lineage>
</organism>
<keyword evidence="1" id="KW-0812">Transmembrane</keyword>